<dbReference type="PANTHER" id="PTHR10157">
    <property type="entry name" value="DOPAMINE BETA HYDROXYLASE RELATED"/>
    <property type="match status" value="1"/>
</dbReference>
<dbReference type="InterPro" id="IPR005018">
    <property type="entry name" value="DOMON_domain"/>
</dbReference>
<feature type="domain" description="DOMON" evidence="5">
    <location>
        <begin position="69"/>
        <end position="182"/>
    </location>
</feature>
<evidence type="ECO:0000259" key="5">
    <source>
        <dbReference type="PROSITE" id="PS50836"/>
    </source>
</evidence>
<evidence type="ECO:0000313" key="6">
    <source>
        <dbReference type="EMBL" id="CAL8085801.1"/>
    </source>
</evidence>
<dbReference type="Pfam" id="PF01082">
    <property type="entry name" value="Cu2_monooxygen"/>
    <property type="match status" value="1"/>
</dbReference>
<dbReference type="SMART" id="SM00664">
    <property type="entry name" value="DoH"/>
    <property type="match status" value="1"/>
</dbReference>
<proteinExistence type="inferred from homology"/>
<dbReference type="InterPro" id="IPR028460">
    <property type="entry name" value="Tbh/DBH"/>
</dbReference>
<feature type="chain" id="PRO_5046059781" description="DOMON domain-containing protein" evidence="4">
    <location>
        <begin position="22"/>
        <end position="670"/>
    </location>
</feature>
<reference evidence="6 7" key="1">
    <citation type="submission" date="2024-08" db="EMBL/GenBank/DDBJ databases">
        <authorList>
            <person name="Cucini C."/>
            <person name="Frati F."/>
        </authorList>
    </citation>
    <scope>NUCLEOTIDE SEQUENCE [LARGE SCALE GENOMIC DNA]</scope>
</reference>
<name>A0ABP1Q1H6_9HEXA</name>
<dbReference type="CDD" id="cd09631">
    <property type="entry name" value="DOMON_DOH"/>
    <property type="match status" value="1"/>
</dbReference>
<dbReference type="InterPro" id="IPR036939">
    <property type="entry name" value="Cu2_ascorb_mOase_N_sf"/>
</dbReference>
<keyword evidence="2" id="KW-1015">Disulfide bond</keyword>
<evidence type="ECO:0000256" key="2">
    <source>
        <dbReference type="ARBA" id="ARBA00023157"/>
    </source>
</evidence>
<accession>A0ABP1Q1H6</accession>
<dbReference type="PROSITE" id="PS50836">
    <property type="entry name" value="DOMON"/>
    <property type="match status" value="1"/>
</dbReference>
<dbReference type="EMBL" id="CAXLJM020000019">
    <property type="protein sequence ID" value="CAL8085801.1"/>
    <property type="molecule type" value="Genomic_DNA"/>
</dbReference>
<keyword evidence="7" id="KW-1185">Reference proteome</keyword>
<comment type="similarity">
    <text evidence="1">Belongs to the copper type II ascorbate-dependent monooxygenase family.</text>
</comment>
<gene>
    <name evidence="6" type="ORF">ODALV1_LOCUS6236</name>
</gene>
<dbReference type="Pfam" id="PF03351">
    <property type="entry name" value="DOMON"/>
    <property type="match status" value="1"/>
</dbReference>
<dbReference type="InterPro" id="IPR014784">
    <property type="entry name" value="Cu2_ascorb_mOase-like_C"/>
</dbReference>
<dbReference type="InterPro" id="IPR045266">
    <property type="entry name" value="DOH_DOMON"/>
</dbReference>
<keyword evidence="3" id="KW-0325">Glycoprotein</keyword>
<evidence type="ECO:0000256" key="3">
    <source>
        <dbReference type="ARBA" id="ARBA00023180"/>
    </source>
</evidence>
<dbReference type="SUPFAM" id="SSF49742">
    <property type="entry name" value="PHM/PNGase F"/>
    <property type="match status" value="2"/>
</dbReference>
<protein>
    <recommendedName>
        <fullName evidence="5">DOMON domain-containing protein</fullName>
    </recommendedName>
</protein>
<feature type="signal peptide" evidence="4">
    <location>
        <begin position="1"/>
        <end position="21"/>
    </location>
</feature>
<evidence type="ECO:0000256" key="1">
    <source>
        <dbReference type="ARBA" id="ARBA00010676"/>
    </source>
</evidence>
<dbReference type="PRINTS" id="PR00767">
    <property type="entry name" value="DBMONOXGNASE"/>
</dbReference>
<dbReference type="Pfam" id="PF03712">
    <property type="entry name" value="Cu2_monoox_C"/>
    <property type="match status" value="1"/>
</dbReference>
<dbReference type="Gene3D" id="2.60.120.310">
    <property type="entry name" value="Copper type II, ascorbate-dependent monooxygenase, N-terminal domain"/>
    <property type="match status" value="1"/>
</dbReference>
<evidence type="ECO:0000313" key="7">
    <source>
        <dbReference type="Proteomes" id="UP001642540"/>
    </source>
</evidence>
<organism evidence="6 7">
    <name type="scientific">Orchesella dallaii</name>
    <dbReference type="NCBI Taxonomy" id="48710"/>
    <lineage>
        <taxon>Eukaryota</taxon>
        <taxon>Metazoa</taxon>
        <taxon>Ecdysozoa</taxon>
        <taxon>Arthropoda</taxon>
        <taxon>Hexapoda</taxon>
        <taxon>Collembola</taxon>
        <taxon>Entomobryomorpha</taxon>
        <taxon>Entomobryoidea</taxon>
        <taxon>Orchesellidae</taxon>
        <taxon>Orchesellinae</taxon>
        <taxon>Orchesella</taxon>
    </lineage>
</organism>
<dbReference type="InterPro" id="IPR000945">
    <property type="entry name" value="DBH-like"/>
</dbReference>
<keyword evidence="4" id="KW-0732">Signal</keyword>
<dbReference type="Proteomes" id="UP001642540">
    <property type="component" value="Unassembled WGS sequence"/>
</dbReference>
<dbReference type="PANTHER" id="PTHR10157:SF23">
    <property type="entry name" value="MOXD1 HOMOLOG 1"/>
    <property type="match status" value="1"/>
</dbReference>
<dbReference type="InterPro" id="IPR024548">
    <property type="entry name" value="Cu2_monoox_C"/>
</dbReference>
<dbReference type="InterPro" id="IPR000323">
    <property type="entry name" value="Cu2_ascorb_mOase_N"/>
</dbReference>
<comment type="caution">
    <text evidence="6">The sequence shown here is derived from an EMBL/GenBank/DDBJ whole genome shotgun (WGS) entry which is preliminary data.</text>
</comment>
<dbReference type="InterPro" id="IPR008977">
    <property type="entry name" value="PHM/PNGase_F_dom_sf"/>
</dbReference>
<sequence>MEIFVIFLFLLIPFEITIVRSDTQLSFIQNIINNARSLFSSPVSSAQFRSLSSSSSILHRRREVLDEAVNFVVEWEVDRSVQKVVFNISAKVNGYVAFGLSRNGQVEGSDMVIIGLGADLQDMHGVDNSRLAMDVQQDWKLLSKESDAKEGVKISISRSFDTCDEEDIVMNNDLTSILWGYDDSIDNIAGDSVTEPLQFFPQGRLRTYILDPKIEPNPTDKLQTFRLSRTFRIPPKRTTYWCTIHRGNRFRRKHHIVGYSAYFASDLARQHIHHQIVYRCISPPGVDASVIFDKFTNHQGEECYLEKEHELPTNYCLEVIGMWGVGGKDVFFPENIGFPIGEASNEYFMLESHYDNQDERVDLVVENGMDFMYTSQLRSTDGSMIFIGTSPLGLYMVPPKTTNFKIAGMCSSQCTQRMIPTGGINILGAVLHAHTKTHKFRFRHFRGNTELPWILNDENYDYSFQQFRAVPEPRKVLPGDVLAAECVMSTLNTNRTTLSGFSTKDEMCVAFAIVSKYLPHIYCISEYPTETTMSRYGIADMTWDGDSQERIINFAANASYVGRKFSDFLDAQEHWTSAKVIKLEREQYEGYHNVYCPQVRQYTTFFSVALAAQRIARSLLNFSFDFNAINIVGRPTTRSVRTAPIPDSIAALPRRATLYRPPDLCHGWAG</sequence>
<dbReference type="Gene3D" id="2.60.120.230">
    <property type="match status" value="1"/>
</dbReference>
<evidence type="ECO:0000256" key="4">
    <source>
        <dbReference type="SAM" id="SignalP"/>
    </source>
</evidence>